<dbReference type="EMBL" id="CM055112">
    <property type="protein sequence ID" value="KAJ7518079.1"/>
    <property type="molecule type" value="Genomic_DNA"/>
</dbReference>
<accession>A0ACC2AME0</accession>
<keyword evidence="2" id="KW-1185">Reference proteome</keyword>
<dbReference type="Proteomes" id="UP001162992">
    <property type="component" value="Chromosome 21"/>
</dbReference>
<evidence type="ECO:0000313" key="1">
    <source>
        <dbReference type="EMBL" id="KAJ7518079.1"/>
    </source>
</evidence>
<reference evidence="2" key="1">
    <citation type="journal article" date="2024" name="Proc. Natl. Acad. Sci. U.S.A.">
        <title>Extraordinary preservation of gene collinearity over three hundred million years revealed in homosporous lycophytes.</title>
        <authorList>
            <person name="Li C."/>
            <person name="Wickell D."/>
            <person name="Kuo L.Y."/>
            <person name="Chen X."/>
            <person name="Nie B."/>
            <person name="Liao X."/>
            <person name="Peng D."/>
            <person name="Ji J."/>
            <person name="Jenkins J."/>
            <person name="Williams M."/>
            <person name="Shu S."/>
            <person name="Plott C."/>
            <person name="Barry K."/>
            <person name="Rajasekar S."/>
            <person name="Grimwood J."/>
            <person name="Han X."/>
            <person name="Sun S."/>
            <person name="Hou Z."/>
            <person name="He W."/>
            <person name="Dai G."/>
            <person name="Sun C."/>
            <person name="Schmutz J."/>
            <person name="Leebens-Mack J.H."/>
            <person name="Li F.W."/>
            <person name="Wang L."/>
        </authorList>
    </citation>
    <scope>NUCLEOTIDE SEQUENCE [LARGE SCALE GENOMIC DNA]</scope>
    <source>
        <strain evidence="2">cv. PW_Plant_1</strain>
    </source>
</reference>
<gene>
    <name evidence="1" type="ORF">O6H91_21G054000</name>
</gene>
<protein>
    <submittedName>
        <fullName evidence="1">Uncharacterized protein</fullName>
    </submittedName>
</protein>
<proteinExistence type="predicted"/>
<comment type="caution">
    <text evidence="1">The sequence shown here is derived from an EMBL/GenBank/DDBJ whole genome shotgun (WGS) entry which is preliminary data.</text>
</comment>
<organism evidence="1 2">
    <name type="scientific">Diphasiastrum complanatum</name>
    <name type="common">Issler's clubmoss</name>
    <name type="synonym">Lycopodium complanatum</name>
    <dbReference type="NCBI Taxonomy" id="34168"/>
    <lineage>
        <taxon>Eukaryota</taxon>
        <taxon>Viridiplantae</taxon>
        <taxon>Streptophyta</taxon>
        <taxon>Embryophyta</taxon>
        <taxon>Tracheophyta</taxon>
        <taxon>Lycopodiopsida</taxon>
        <taxon>Lycopodiales</taxon>
        <taxon>Lycopodiaceae</taxon>
        <taxon>Lycopodioideae</taxon>
        <taxon>Diphasiastrum</taxon>
    </lineage>
</organism>
<evidence type="ECO:0000313" key="2">
    <source>
        <dbReference type="Proteomes" id="UP001162992"/>
    </source>
</evidence>
<sequence>MPMAYLLDEHVTLLSLLPSPFAMSVKIALAEKGIKYEVFEEEAATFPAVKTDLLLRSNPVHKQVPVLIHRGLPVAESLVILEYIEQTWPASDGCDLKKSLLPQSPYERSVAQFWADFCNKKFWETSLLIMKKLHDEQIQAWNDTAQLYITLDREMSKLPYGKPFFFGEHLTTPDIVLAPLASWITVYESLVNRKFPDAKKCPRLAEWLDAISKHPNVKCSICDPRMLLDNAIRFQQRLRDEAI</sequence>
<name>A0ACC2AME0_DIPCM</name>